<dbReference type="GeneID" id="30029565"/>
<evidence type="ECO:0000256" key="4">
    <source>
        <dbReference type="ARBA" id="ARBA00022660"/>
    </source>
</evidence>
<dbReference type="Pfam" id="PF06212">
    <property type="entry name" value="GRIM-19"/>
    <property type="match status" value="1"/>
</dbReference>
<protein>
    <recommendedName>
        <fullName evidence="11">NADH dehydrogenase [ubiquinone] 1 alpha subcomplex subunit 13</fullName>
    </recommendedName>
</protein>
<keyword evidence="13" id="KW-1185">Reference proteome</keyword>
<keyword evidence="8 11" id="KW-1133">Transmembrane helix</keyword>
<dbReference type="EMBL" id="LXTC01000001">
    <property type="protein sequence ID" value="OBA23191.1"/>
    <property type="molecule type" value="Genomic_DNA"/>
</dbReference>
<keyword evidence="3 11" id="KW-0813">Transport</keyword>
<dbReference type="PANTHER" id="PTHR12966">
    <property type="entry name" value="NADH DEHYDROGENASE UBIQUINONE 1 ALPHA SUBCOMPLEX SUBUNIT 13"/>
    <property type="match status" value="1"/>
</dbReference>
<comment type="caution">
    <text evidence="12">The sequence shown here is derived from an EMBL/GenBank/DDBJ whole genome shotgun (WGS) entry which is preliminary data.</text>
</comment>
<sequence>MQDLPPIGGYEPVQWKRNLPARGFRPTVYFWGITAIMAFGYYRYYQGVDEQRELAREKQWARFSLEPLLRAEEDRHLARRYFSEMRRQEMVAETMSPETRAKFEEPIYQDKTKMRMPRYFAGPDRDAR</sequence>
<evidence type="ECO:0000256" key="10">
    <source>
        <dbReference type="ARBA" id="ARBA00023136"/>
    </source>
</evidence>
<gene>
    <name evidence="12" type="ORF">METBIDRAFT_35265</name>
</gene>
<evidence type="ECO:0000313" key="13">
    <source>
        <dbReference type="Proteomes" id="UP000092555"/>
    </source>
</evidence>
<evidence type="ECO:0000256" key="1">
    <source>
        <dbReference type="ARBA" id="ARBA00004298"/>
    </source>
</evidence>
<evidence type="ECO:0000256" key="3">
    <source>
        <dbReference type="ARBA" id="ARBA00022448"/>
    </source>
</evidence>
<feature type="transmembrane region" description="Helical" evidence="11">
    <location>
        <begin position="28"/>
        <end position="45"/>
    </location>
</feature>
<dbReference type="Proteomes" id="UP000092555">
    <property type="component" value="Unassembled WGS sequence"/>
</dbReference>
<accession>A0A1A0HGR9</accession>
<keyword evidence="7 11" id="KW-0249">Electron transport</keyword>
<evidence type="ECO:0000256" key="7">
    <source>
        <dbReference type="ARBA" id="ARBA00022982"/>
    </source>
</evidence>
<dbReference type="PANTHER" id="PTHR12966:SF0">
    <property type="entry name" value="NADH DEHYDROGENASE [UBIQUINONE] 1 ALPHA SUBCOMPLEX SUBUNIT 13"/>
    <property type="match status" value="1"/>
</dbReference>
<evidence type="ECO:0000256" key="11">
    <source>
        <dbReference type="RuleBase" id="RU368034"/>
    </source>
</evidence>
<comment type="subcellular location">
    <subcellularLocation>
        <location evidence="1 11">Mitochondrion inner membrane</location>
        <topology evidence="1 11">Single-pass membrane protein</topology>
        <orientation evidence="1 11">Matrix side</orientation>
    </subcellularLocation>
</comment>
<dbReference type="RefSeq" id="XP_018713672.1">
    <property type="nucleotide sequence ID" value="XM_018856589.1"/>
</dbReference>
<evidence type="ECO:0000313" key="12">
    <source>
        <dbReference type="EMBL" id="OBA23191.1"/>
    </source>
</evidence>
<dbReference type="GO" id="GO:0005743">
    <property type="term" value="C:mitochondrial inner membrane"/>
    <property type="evidence" value="ECO:0007669"/>
    <property type="project" value="UniProtKB-SubCell"/>
</dbReference>
<evidence type="ECO:0000256" key="5">
    <source>
        <dbReference type="ARBA" id="ARBA00022692"/>
    </source>
</evidence>
<reference evidence="12 13" key="1">
    <citation type="submission" date="2016-05" db="EMBL/GenBank/DDBJ databases">
        <title>Comparative genomics of biotechnologically important yeasts.</title>
        <authorList>
            <consortium name="DOE Joint Genome Institute"/>
            <person name="Riley R."/>
            <person name="Haridas S."/>
            <person name="Wolfe K.H."/>
            <person name="Lopes M.R."/>
            <person name="Hittinger C.T."/>
            <person name="Goker M."/>
            <person name="Salamov A."/>
            <person name="Wisecaver J."/>
            <person name="Long T.M."/>
            <person name="Aerts A.L."/>
            <person name="Barry K."/>
            <person name="Choi C."/>
            <person name="Clum A."/>
            <person name="Coughlan A.Y."/>
            <person name="Deshpande S."/>
            <person name="Douglass A.P."/>
            <person name="Hanson S.J."/>
            <person name="Klenk H.-P."/>
            <person name="LaButti K."/>
            <person name="Lapidus A."/>
            <person name="Lindquist E."/>
            <person name="Lipzen A."/>
            <person name="Meier-kolthoff J.P."/>
            <person name="Ohm R.A."/>
            <person name="Otillar R.P."/>
            <person name="Pangilinan J."/>
            <person name="Peng Y."/>
            <person name="Rokas A."/>
            <person name="Rosa C.A."/>
            <person name="Scheuner C."/>
            <person name="Sibirny A.A."/>
            <person name="Slot J.C."/>
            <person name="Stielow J.B."/>
            <person name="Sun H."/>
            <person name="Kurtzman C.P."/>
            <person name="Blackwell M."/>
            <person name="Grigoriev I.V."/>
            <person name="Jeffries T.W."/>
        </authorList>
    </citation>
    <scope>NUCLEOTIDE SEQUENCE [LARGE SCALE GENOMIC DNA]</scope>
    <source>
        <strain evidence="12 13">NRRL YB-4993</strain>
    </source>
</reference>
<dbReference type="AlphaFoldDB" id="A0A1A0HGR9"/>
<evidence type="ECO:0000256" key="2">
    <source>
        <dbReference type="ARBA" id="ARBA00007312"/>
    </source>
</evidence>
<dbReference type="OrthoDB" id="3308at2759"/>
<keyword evidence="9 11" id="KW-0496">Mitochondrion</keyword>
<comment type="function">
    <text evidence="11">Complex I functions in the transfer of electrons from NADH to the respiratory chain. Accessory subunit of the mitochondrial membrane respiratory chain NADH dehydrogenase (Complex I), that is believed not to be involved in catalysis.</text>
</comment>
<name>A0A1A0HGR9_9ASCO</name>
<keyword evidence="4 11" id="KW-0679">Respiratory chain</keyword>
<dbReference type="InterPro" id="IPR009346">
    <property type="entry name" value="GRIM-19"/>
</dbReference>
<proteinExistence type="inferred from homology"/>
<organism evidence="12 13">
    <name type="scientific">Metschnikowia bicuspidata var. bicuspidata NRRL YB-4993</name>
    <dbReference type="NCBI Taxonomy" id="869754"/>
    <lineage>
        <taxon>Eukaryota</taxon>
        <taxon>Fungi</taxon>
        <taxon>Dikarya</taxon>
        <taxon>Ascomycota</taxon>
        <taxon>Saccharomycotina</taxon>
        <taxon>Pichiomycetes</taxon>
        <taxon>Metschnikowiaceae</taxon>
        <taxon>Metschnikowia</taxon>
    </lineage>
</organism>
<keyword evidence="6 11" id="KW-0999">Mitochondrion inner membrane</keyword>
<dbReference type="STRING" id="869754.A0A1A0HGR9"/>
<evidence type="ECO:0000256" key="6">
    <source>
        <dbReference type="ARBA" id="ARBA00022792"/>
    </source>
</evidence>
<evidence type="ECO:0000256" key="9">
    <source>
        <dbReference type="ARBA" id="ARBA00023128"/>
    </source>
</evidence>
<dbReference type="GO" id="GO:0045271">
    <property type="term" value="C:respiratory chain complex I"/>
    <property type="evidence" value="ECO:0007669"/>
    <property type="project" value="UniProtKB-UniRule"/>
</dbReference>
<keyword evidence="5 11" id="KW-0812">Transmembrane</keyword>
<evidence type="ECO:0000256" key="8">
    <source>
        <dbReference type="ARBA" id="ARBA00022989"/>
    </source>
</evidence>
<comment type="similarity">
    <text evidence="2 11">Belongs to the complex I NDUFA13 subunit family.</text>
</comment>
<keyword evidence="10 11" id="KW-0472">Membrane</keyword>